<evidence type="ECO:0000256" key="1">
    <source>
        <dbReference type="SAM" id="MobiDB-lite"/>
    </source>
</evidence>
<dbReference type="Proteomes" id="UP000694520">
    <property type="component" value="Chromosome 1"/>
</dbReference>
<dbReference type="GeneTree" id="ENSGT00940000161555"/>
<proteinExistence type="predicted"/>
<feature type="compositionally biased region" description="Basic and acidic residues" evidence="1">
    <location>
        <begin position="42"/>
        <end position="65"/>
    </location>
</feature>
<reference evidence="2" key="1">
    <citation type="submission" date="2019-05" db="EMBL/GenBank/DDBJ databases">
        <authorList>
            <person name="Zhang S."/>
            <person name="Liu J."/>
        </authorList>
    </citation>
    <scope>NUCLEOTIDE SEQUENCE [LARGE SCALE GENOMIC DNA]</scope>
</reference>
<evidence type="ECO:0000313" key="3">
    <source>
        <dbReference type="Proteomes" id="UP000694520"/>
    </source>
</evidence>
<accession>A0A8B9W9G0</accession>
<feature type="region of interest" description="Disordered" evidence="1">
    <location>
        <begin position="23"/>
        <end position="97"/>
    </location>
</feature>
<gene>
    <name evidence="2" type="primary">CFAP44</name>
</gene>
<dbReference type="Ensembl" id="ENSBGRT00000001998.1">
    <property type="protein sequence ID" value="ENSBGRP00000001759.1"/>
    <property type="gene ID" value="ENSBGRG00000001051.1"/>
</dbReference>
<keyword evidence="3" id="KW-1185">Reference proteome</keyword>
<reference evidence="2" key="2">
    <citation type="submission" date="2025-08" db="UniProtKB">
        <authorList>
            <consortium name="Ensembl"/>
        </authorList>
    </citation>
    <scope>IDENTIFICATION</scope>
</reference>
<name>A0A8B9W9G0_BOSMU</name>
<reference evidence="2" key="3">
    <citation type="submission" date="2025-09" db="UniProtKB">
        <authorList>
            <consortium name="Ensembl"/>
        </authorList>
    </citation>
    <scope>IDENTIFICATION</scope>
</reference>
<evidence type="ECO:0000313" key="2">
    <source>
        <dbReference type="Ensembl" id="ENSBGRP00000001759.1"/>
    </source>
</evidence>
<sequence>MRPQSPPVWKVCWRCCGNRCKRRTGTDAVTAKAESPWSTLGKMKEPDDQDTDEGKSDRSNSDRRQSHSSRSPSRTSMKEDHQSIDNTTGEAFTEGEESYIEDDESYMERLEGSSSSFQDDYAESLGESRYMETPAPDAEEAEEEVKKKISESFFYDYMELVSMPFVTPDSNIPLDLLTLVYPLQSCIILEFQLFRSGLGKL</sequence>
<protein>
    <submittedName>
        <fullName evidence="2">Cilia and flagella associated protein 44</fullName>
    </submittedName>
</protein>
<dbReference type="AlphaFoldDB" id="A0A8B9W9G0"/>
<organism evidence="2 3">
    <name type="scientific">Bos mutus grunniens</name>
    <name type="common">Wild yak</name>
    <name type="synonym">Bos grunniens</name>
    <dbReference type="NCBI Taxonomy" id="30521"/>
    <lineage>
        <taxon>Eukaryota</taxon>
        <taxon>Metazoa</taxon>
        <taxon>Chordata</taxon>
        <taxon>Craniata</taxon>
        <taxon>Vertebrata</taxon>
        <taxon>Euteleostomi</taxon>
        <taxon>Mammalia</taxon>
        <taxon>Eutheria</taxon>
        <taxon>Laurasiatheria</taxon>
        <taxon>Artiodactyla</taxon>
        <taxon>Ruminantia</taxon>
        <taxon>Pecora</taxon>
        <taxon>Bovidae</taxon>
        <taxon>Bovinae</taxon>
        <taxon>Bos</taxon>
    </lineage>
</organism>